<protein>
    <submittedName>
        <fullName evidence="3">PhnA-like protein</fullName>
    </submittedName>
</protein>
<dbReference type="EMBL" id="JAMXQS010000009">
    <property type="protein sequence ID" value="MCO6051793.1"/>
    <property type="molecule type" value="Genomic_DNA"/>
</dbReference>
<keyword evidence="2" id="KW-0812">Transmembrane</keyword>
<gene>
    <name evidence="3" type="ORF">NGM99_18570</name>
</gene>
<feature type="coiled-coil region" evidence="1">
    <location>
        <begin position="218"/>
        <end position="260"/>
    </location>
</feature>
<keyword evidence="4" id="KW-1185">Reference proteome</keyword>
<feature type="transmembrane region" description="Helical" evidence="2">
    <location>
        <begin position="116"/>
        <end position="135"/>
    </location>
</feature>
<evidence type="ECO:0000256" key="2">
    <source>
        <dbReference type="SAM" id="Phobius"/>
    </source>
</evidence>
<evidence type="ECO:0000313" key="3">
    <source>
        <dbReference type="EMBL" id="MCO6051793.1"/>
    </source>
</evidence>
<comment type="caution">
    <text evidence="3">The sequence shown here is derived from an EMBL/GenBank/DDBJ whole genome shotgun (WGS) entry which is preliminary data.</text>
</comment>
<sequence length="317" mass="32200">MNDVLKSEGLRPRADNDTPYRVATTADDFRTVALNRVSWGAVFAGIVIALVVQLLLSLLGVGLGATTLDPGTADNPSAATFSIGAGIWFLASGILASLTGGYVAGRLSGQPKASSAAWHGVTTWAATTLVIFYLLTSTIGGLIGGAYTTLTNALGNVATTVGATAQTAAQVAAPNLSGIADPFSSIEQSIRSTAGGTDPAALRDAAVSAVRAALTGNEAEAEQARERAAQAIAAARNEPIEQARTEVQQYEQQYRQTVDTAKQQATVAADAAASAVARASLFGALGLILGALAGWFGGRMGAVNPVTGDRVVTASRP</sequence>
<feature type="transmembrane region" description="Helical" evidence="2">
    <location>
        <begin position="81"/>
        <end position="104"/>
    </location>
</feature>
<keyword evidence="1" id="KW-0175">Coiled coil</keyword>
<organism evidence="3 4">
    <name type="scientific">Mesorhizobium liriopis</name>
    <dbReference type="NCBI Taxonomy" id="2953882"/>
    <lineage>
        <taxon>Bacteria</taxon>
        <taxon>Pseudomonadati</taxon>
        <taxon>Pseudomonadota</taxon>
        <taxon>Alphaproteobacteria</taxon>
        <taxon>Hyphomicrobiales</taxon>
        <taxon>Phyllobacteriaceae</taxon>
        <taxon>Mesorhizobium</taxon>
    </lineage>
</organism>
<evidence type="ECO:0000256" key="1">
    <source>
        <dbReference type="SAM" id="Coils"/>
    </source>
</evidence>
<keyword evidence="2" id="KW-1133">Transmembrane helix</keyword>
<dbReference type="Proteomes" id="UP001205906">
    <property type="component" value="Unassembled WGS sequence"/>
</dbReference>
<name>A0ABT1CAT8_9HYPH</name>
<keyword evidence="2" id="KW-0472">Membrane</keyword>
<accession>A0ABT1CAT8</accession>
<dbReference type="RefSeq" id="WP_252821721.1">
    <property type="nucleotide sequence ID" value="NZ_JAMXQS010000009.1"/>
</dbReference>
<proteinExistence type="predicted"/>
<feature type="transmembrane region" description="Helical" evidence="2">
    <location>
        <begin position="39"/>
        <end position="61"/>
    </location>
</feature>
<evidence type="ECO:0000313" key="4">
    <source>
        <dbReference type="Proteomes" id="UP001205906"/>
    </source>
</evidence>
<reference evidence="3 4" key="1">
    <citation type="submission" date="2022-06" db="EMBL/GenBank/DDBJ databases">
        <title>Mesorhizobium sp. strain RP14 Genome sequencing and assembly.</title>
        <authorList>
            <person name="Kim I."/>
        </authorList>
    </citation>
    <scope>NUCLEOTIDE SEQUENCE [LARGE SCALE GENOMIC DNA]</scope>
    <source>
        <strain evidence="4">RP14(2022)</strain>
    </source>
</reference>